<feature type="region of interest" description="Disordered" evidence="1">
    <location>
        <begin position="212"/>
        <end position="311"/>
    </location>
</feature>
<accession>A0AAN6JKR2</accession>
<evidence type="ECO:0000259" key="2">
    <source>
        <dbReference type="Pfam" id="PF01764"/>
    </source>
</evidence>
<feature type="compositionally biased region" description="Gly residues" evidence="1">
    <location>
        <begin position="631"/>
        <end position="644"/>
    </location>
</feature>
<feature type="compositionally biased region" description="Basic residues" evidence="1">
    <location>
        <begin position="88"/>
        <end position="100"/>
    </location>
</feature>
<gene>
    <name evidence="3" type="ORF">OC842_002871</name>
</gene>
<feature type="region of interest" description="Disordered" evidence="1">
    <location>
        <begin position="958"/>
        <end position="981"/>
    </location>
</feature>
<feature type="region of interest" description="Disordered" evidence="1">
    <location>
        <begin position="330"/>
        <end position="424"/>
    </location>
</feature>
<feature type="region of interest" description="Disordered" evidence="1">
    <location>
        <begin position="440"/>
        <end position="511"/>
    </location>
</feature>
<feature type="compositionally biased region" description="Low complexity" evidence="1">
    <location>
        <begin position="499"/>
        <end position="509"/>
    </location>
</feature>
<dbReference type="Proteomes" id="UP001176521">
    <property type="component" value="Unassembled WGS sequence"/>
</dbReference>
<dbReference type="AlphaFoldDB" id="A0AAN6JKR2"/>
<feature type="compositionally biased region" description="Polar residues" evidence="1">
    <location>
        <begin position="399"/>
        <end position="413"/>
    </location>
</feature>
<feature type="compositionally biased region" description="Basic and acidic residues" evidence="1">
    <location>
        <begin position="457"/>
        <end position="470"/>
    </location>
</feature>
<evidence type="ECO:0000256" key="1">
    <source>
        <dbReference type="SAM" id="MobiDB-lite"/>
    </source>
</evidence>
<protein>
    <recommendedName>
        <fullName evidence="2">Fungal lipase-type domain-containing protein</fullName>
    </recommendedName>
</protein>
<feature type="compositionally biased region" description="Basic and acidic residues" evidence="1">
    <location>
        <begin position="295"/>
        <end position="311"/>
    </location>
</feature>
<feature type="compositionally biased region" description="Gly residues" evidence="1">
    <location>
        <begin position="226"/>
        <end position="235"/>
    </location>
</feature>
<dbReference type="EMBL" id="JAPDMQ010000131">
    <property type="protein sequence ID" value="KAK0533752.1"/>
    <property type="molecule type" value="Genomic_DNA"/>
</dbReference>
<evidence type="ECO:0000313" key="4">
    <source>
        <dbReference type="Proteomes" id="UP001176521"/>
    </source>
</evidence>
<feature type="region of interest" description="Disordered" evidence="1">
    <location>
        <begin position="60"/>
        <end position="195"/>
    </location>
</feature>
<feature type="compositionally biased region" description="Polar residues" evidence="1">
    <location>
        <begin position="648"/>
        <end position="660"/>
    </location>
</feature>
<reference evidence="3" key="1">
    <citation type="journal article" date="2023" name="PhytoFront">
        <title>Draft Genome Resources of Seven Strains of Tilletia horrida, Causal Agent of Kernel Smut of Rice.</title>
        <authorList>
            <person name="Khanal S."/>
            <person name="Antony Babu S."/>
            <person name="Zhou X.G."/>
        </authorList>
    </citation>
    <scope>NUCLEOTIDE SEQUENCE</scope>
    <source>
        <strain evidence="3">TX3</strain>
    </source>
</reference>
<proteinExistence type="predicted"/>
<name>A0AAN6JKR2_9BASI</name>
<feature type="compositionally biased region" description="Basic and acidic residues" evidence="1">
    <location>
        <begin position="66"/>
        <end position="77"/>
    </location>
</feature>
<dbReference type="GO" id="GO:0006629">
    <property type="term" value="P:lipid metabolic process"/>
    <property type="evidence" value="ECO:0007669"/>
    <property type="project" value="InterPro"/>
</dbReference>
<dbReference type="Pfam" id="PF01764">
    <property type="entry name" value="Lipase_3"/>
    <property type="match status" value="1"/>
</dbReference>
<organism evidence="3 4">
    <name type="scientific">Tilletia horrida</name>
    <dbReference type="NCBI Taxonomy" id="155126"/>
    <lineage>
        <taxon>Eukaryota</taxon>
        <taxon>Fungi</taxon>
        <taxon>Dikarya</taxon>
        <taxon>Basidiomycota</taxon>
        <taxon>Ustilaginomycotina</taxon>
        <taxon>Exobasidiomycetes</taxon>
        <taxon>Tilletiales</taxon>
        <taxon>Tilletiaceae</taxon>
        <taxon>Tilletia</taxon>
    </lineage>
</organism>
<feature type="compositionally biased region" description="Basic and acidic residues" evidence="1">
    <location>
        <begin position="119"/>
        <end position="137"/>
    </location>
</feature>
<feature type="region of interest" description="Disordered" evidence="1">
    <location>
        <begin position="631"/>
        <end position="670"/>
    </location>
</feature>
<evidence type="ECO:0000313" key="3">
    <source>
        <dbReference type="EMBL" id="KAK0533752.1"/>
    </source>
</evidence>
<dbReference type="SUPFAM" id="SSF53474">
    <property type="entry name" value="alpha/beta-Hydrolases"/>
    <property type="match status" value="1"/>
</dbReference>
<dbReference type="Gene3D" id="3.40.50.1820">
    <property type="entry name" value="alpha/beta hydrolase"/>
    <property type="match status" value="1"/>
</dbReference>
<dbReference type="InterPro" id="IPR029058">
    <property type="entry name" value="AB_hydrolase_fold"/>
</dbReference>
<comment type="caution">
    <text evidence="3">The sequence shown here is derived from an EMBL/GenBank/DDBJ whole genome shotgun (WGS) entry which is preliminary data.</text>
</comment>
<feature type="compositionally biased region" description="Low complexity" evidence="1">
    <location>
        <begin position="364"/>
        <end position="381"/>
    </location>
</feature>
<keyword evidence="4" id="KW-1185">Reference proteome</keyword>
<dbReference type="InterPro" id="IPR002921">
    <property type="entry name" value="Fungal_lipase-type"/>
</dbReference>
<sequence>MAETAAKAKKKSFIPAAITNFARDAAVASVVEKGIEKGIREISKNKSLRRAGTDLIVNYARSRNASGDRDRGHHKYDDDDDDSDDDRRHRHASSSSKRRSYRDDYDDDYRPASRSNSRKGKDREVREMYNRGRRDPYEDPIGLGRSRSVSYAGGSGGISPYGDFRDRPPPMAPPAGAAPYYPSGPAAGGARPRKTSFGDAWLERAFGTAPTWQRGSGFRISDDRPGGGGGGGGGLMRSVSNPGQPRSGNGNGSGSAGFSYSHGGHGYAFANAPPPSSSSKKRDGLPAEFTSPYDTDFRPRQAANREEEDYHRQLLARQAELGGVAISASGVPLYGYRPGEEPAPARQAGGDPARSPDALGSRNAFSRFFSPLSSSGSSPAGTPGGSGGGSRAPIETRMGTYNKSGSGLYSQTFIPAPSPPVHTTLAHETAADGPLAAAGAKELPDMPQTRQSIAPELRSKTRGREFEGESSRAASHSPERAHHHPSSSSALVHSPAIVSDPSHSSASSSFPIPHITKETSIQTLTYAARCSQIIYHLSSSSLVRHYQRNFDSHASNPSLLEVKFADPAKGTKNWALLRRKADGAIIVAVRGSGRGMAKGTDYTADLSWLDDEEWLSDMMLNLRARKWGGSGSGAGPASGSGGAHTGLSRRNSTGSSGAQPSGSGHRRSSSAGLHLSSIRCADGSAFEAHEGFLRCAMAMYADVRHALDKKLKMWMVLAASSGIQIGLGGKGGPGNGDEAVSAAAAVAAVAHQELISPPELILTGHSAGGAVASLLYVLLNSASRELLDRFGKVSVITFGAAAAFPHPRSAPLTHANTHSSRRSLSGRVRDVHLTILHKDDPIPRMDTLYALSLLETAMGGPRNANAALLAISTLGSQSKNREVVQLVRLLKDGAERAKEMRRREKEARRIDRAAEEVVGGSLPGAGAGGSGEYEIPPKMRGSGMELWPAGDLFVLAPAPASSSSSSTTHQEGGAAEGMPKSILKGGSAVAASAGKAAPAAPPTIKPGEMQLYSFTHSQLAKSKPAEWSAHRIKTYFETLEKMEKRMPGLRI</sequence>
<feature type="domain" description="Fungal lipase-type" evidence="2">
    <location>
        <begin position="759"/>
        <end position="846"/>
    </location>
</feature>
<feature type="compositionally biased region" description="Low complexity" evidence="1">
    <location>
        <begin position="174"/>
        <end position="190"/>
    </location>
</feature>